<evidence type="ECO:0000313" key="2">
    <source>
        <dbReference type="Proteomes" id="UP000286045"/>
    </source>
</evidence>
<protein>
    <submittedName>
        <fullName evidence="1">Uncharacterized protein</fullName>
    </submittedName>
</protein>
<name>A0A439D5F8_9PEZI</name>
<reference evidence="1 2" key="1">
    <citation type="submission" date="2018-12" db="EMBL/GenBank/DDBJ databases">
        <title>Draft genome sequence of Xylaria grammica IHI A82.</title>
        <authorList>
            <person name="Buettner E."/>
            <person name="Kellner H."/>
        </authorList>
    </citation>
    <scope>NUCLEOTIDE SEQUENCE [LARGE SCALE GENOMIC DNA]</scope>
    <source>
        <strain evidence="1 2">IHI A82</strain>
    </source>
</reference>
<dbReference type="Proteomes" id="UP000286045">
    <property type="component" value="Unassembled WGS sequence"/>
</dbReference>
<dbReference type="EMBL" id="RYZI01000146">
    <property type="protein sequence ID" value="RWA09628.1"/>
    <property type="molecule type" value="Genomic_DNA"/>
</dbReference>
<dbReference type="AlphaFoldDB" id="A0A439D5F8"/>
<comment type="caution">
    <text evidence="1">The sequence shown here is derived from an EMBL/GenBank/DDBJ whole genome shotgun (WGS) entry which is preliminary data.</text>
</comment>
<gene>
    <name evidence="1" type="ORF">EKO27_g5493</name>
</gene>
<proteinExistence type="predicted"/>
<evidence type="ECO:0000313" key="1">
    <source>
        <dbReference type="EMBL" id="RWA09628.1"/>
    </source>
</evidence>
<organism evidence="1 2">
    <name type="scientific">Xylaria grammica</name>
    <dbReference type="NCBI Taxonomy" id="363999"/>
    <lineage>
        <taxon>Eukaryota</taxon>
        <taxon>Fungi</taxon>
        <taxon>Dikarya</taxon>
        <taxon>Ascomycota</taxon>
        <taxon>Pezizomycotina</taxon>
        <taxon>Sordariomycetes</taxon>
        <taxon>Xylariomycetidae</taxon>
        <taxon>Xylariales</taxon>
        <taxon>Xylariaceae</taxon>
        <taxon>Xylaria</taxon>
    </lineage>
</organism>
<sequence>MPDFAHAPEFCIDGASSDTLAKAAEPFLSSQPLVGLPSLISVDGVKTKFGPYMTARRAAITYCLSVGISPDSLPRTYAKVDKAKAARIAGIYDELQPTPHDAETQASYSALVRETMAQWRVIKATGLRVEYSPKNKGGAEPYPNPRRLILDVTQNNHLFVNPTRVSYGDEPYNPDSSNPLLAEVPDERISGEIPLVNDILRIVHDYFGHTREGLGFRSQGEYNAWRGHLAMYSPLARRAMTTEMWGQTCWINYGPYATSNRSAGMEETQYAAQKIALLPAWVSEDRAEEEEGGYYRAQAITSH</sequence>
<accession>A0A439D5F8</accession>
<keyword evidence="2" id="KW-1185">Reference proteome</keyword>